<evidence type="ECO:0000313" key="2">
    <source>
        <dbReference type="Proteomes" id="UP000004949"/>
    </source>
</evidence>
<name>G6XI49_9PROT</name>
<dbReference type="Proteomes" id="UP000004949">
    <property type="component" value="Unassembled WGS sequence"/>
</dbReference>
<gene>
    <name evidence="1" type="ORF">GMO_12590</name>
</gene>
<evidence type="ECO:0008006" key="3">
    <source>
        <dbReference type="Google" id="ProtNLM"/>
    </source>
</evidence>
<dbReference type="OrthoDB" id="7375395at2"/>
<dbReference type="STRING" id="1088869.GMO_12590"/>
<comment type="caution">
    <text evidence="1">The sequence shown here is derived from an EMBL/GenBank/DDBJ whole genome shotgun (WGS) entry which is preliminary data.</text>
</comment>
<dbReference type="EMBL" id="AGQV01000002">
    <property type="protein sequence ID" value="EHH68489.1"/>
    <property type="molecule type" value="Genomic_DNA"/>
</dbReference>
<evidence type="ECO:0000313" key="1">
    <source>
        <dbReference type="EMBL" id="EHH68489.1"/>
    </source>
</evidence>
<dbReference type="AlphaFoldDB" id="G6XI49"/>
<dbReference type="Pfam" id="PF11306">
    <property type="entry name" value="DUF3108"/>
    <property type="match status" value="1"/>
</dbReference>
<sequence length="249" mass="27190">MLLAGTASARADAPVNETFAVYLKGFHVLNASASYQLQSWGYGGSTHIQPAGIISWFITMDINSSVQGRFGPNNSVQPISYESGGLSRGKHRHVKLDFTQSLPKVVDLQPPETDREPIPDNLLPHTIDTLSGMAHLLQNLRNTGHCDGSETIFDGLRLTHLTVHGPTQVDLPQSYDEFYSGPSLRCDFIGAQTAGFVKDSKNRAKLASPQPGSAWFKQIEGVGLVPVRIEFNHPKMGHIVVVLQKAVQH</sequence>
<proteinExistence type="predicted"/>
<protein>
    <recommendedName>
        <fullName evidence="3">DUF3108 domain-containing protein</fullName>
    </recommendedName>
</protein>
<keyword evidence="2" id="KW-1185">Reference proteome</keyword>
<accession>G6XI49</accession>
<dbReference type="RefSeq" id="WP_008851406.1">
    <property type="nucleotide sequence ID" value="NZ_AGQV01000002.1"/>
</dbReference>
<dbReference type="InterPro" id="IPR021457">
    <property type="entry name" value="DUF3108"/>
</dbReference>
<dbReference type="eggNOG" id="COG3064">
    <property type="taxonomic scope" value="Bacteria"/>
</dbReference>
<reference evidence="1 2" key="1">
    <citation type="submission" date="2011-10" db="EMBL/GenBank/DDBJ databases">
        <title>Genome sequence of Gluconobacter morbifer G707, isolated from Drosophila gut.</title>
        <authorList>
            <person name="Lee W.-J."/>
            <person name="Kim E.-K."/>
        </authorList>
    </citation>
    <scope>NUCLEOTIDE SEQUENCE [LARGE SCALE GENOMIC DNA]</scope>
    <source>
        <strain evidence="1 2">G707</strain>
    </source>
</reference>
<dbReference type="PATRIC" id="fig|1088869.3.peg.1262"/>
<organism evidence="1 2">
    <name type="scientific">Gluconobacter morbifer G707</name>
    <dbReference type="NCBI Taxonomy" id="1088869"/>
    <lineage>
        <taxon>Bacteria</taxon>
        <taxon>Pseudomonadati</taxon>
        <taxon>Pseudomonadota</taxon>
        <taxon>Alphaproteobacteria</taxon>
        <taxon>Acetobacterales</taxon>
        <taxon>Acetobacteraceae</taxon>
        <taxon>Gluconobacter</taxon>
    </lineage>
</organism>